<dbReference type="PROSITE" id="PS51257">
    <property type="entry name" value="PROKAR_LIPOPROTEIN"/>
    <property type="match status" value="1"/>
</dbReference>
<evidence type="ECO:0000313" key="2">
    <source>
        <dbReference type="Proteomes" id="UP000182769"/>
    </source>
</evidence>
<evidence type="ECO:0000313" key="1">
    <source>
        <dbReference type="EMBL" id="CUB03579.1"/>
    </source>
</evidence>
<dbReference type="RefSeq" id="WP_055462548.1">
    <property type="nucleotide sequence ID" value="NZ_CYHG01000004.1"/>
</dbReference>
<accession>A0A0K6IKF7</accession>
<sequence>MKFPILAMVTALFLGGCSSTWEGVKDDSSDIYNDTKETIHEATE</sequence>
<protein>
    <recommendedName>
        <fullName evidence="3">Entericidin EcnA/B family</fullName>
    </recommendedName>
</protein>
<name>A0A0K6IKF7_9GAMM</name>
<evidence type="ECO:0008006" key="3">
    <source>
        <dbReference type="Google" id="ProtNLM"/>
    </source>
</evidence>
<dbReference type="Proteomes" id="UP000182769">
    <property type="component" value="Unassembled WGS sequence"/>
</dbReference>
<reference evidence="2" key="1">
    <citation type="submission" date="2015-08" db="EMBL/GenBank/DDBJ databases">
        <authorList>
            <person name="Varghese N."/>
        </authorList>
    </citation>
    <scope>NUCLEOTIDE SEQUENCE [LARGE SCALE GENOMIC DNA]</scope>
    <source>
        <strain evidence="2">JCM 18476</strain>
    </source>
</reference>
<dbReference type="EMBL" id="CYHG01000004">
    <property type="protein sequence ID" value="CUB03579.1"/>
    <property type="molecule type" value="Genomic_DNA"/>
</dbReference>
<organism evidence="1 2">
    <name type="scientific">Marinomonas fungiae</name>
    <dbReference type="NCBI Taxonomy" id="1137284"/>
    <lineage>
        <taxon>Bacteria</taxon>
        <taxon>Pseudomonadati</taxon>
        <taxon>Pseudomonadota</taxon>
        <taxon>Gammaproteobacteria</taxon>
        <taxon>Oceanospirillales</taxon>
        <taxon>Oceanospirillaceae</taxon>
        <taxon>Marinomonas</taxon>
    </lineage>
</organism>
<dbReference type="OrthoDB" id="6107025at2"/>
<keyword evidence="2" id="KW-1185">Reference proteome</keyword>
<proteinExistence type="predicted"/>
<gene>
    <name evidence="1" type="ORF">Ga0061065_10410</name>
</gene>
<dbReference type="AlphaFoldDB" id="A0A0K6IKF7"/>